<feature type="domain" description="Diphthamide synthase" evidence="1">
    <location>
        <begin position="3"/>
        <end position="197"/>
    </location>
</feature>
<organism evidence="2 3">
    <name type="scientific">Rhodosalinus halophilus</name>
    <dbReference type="NCBI Taxonomy" id="2259333"/>
    <lineage>
        <taxon>Bacteria</taxon>
        <taxon>Pseudomonadati</taxon>
        <taxon>Pseudomonadota</taxon>
        <taxon>Alphaproteobacteria</taxon>
        <taxon>Rhodobacterales</taxon>
        <taxon>Paracoccaceae</taxon>
        <taxon>Rhodosalinus</taxon>
    </lineage>
</organism>
<protein>
    <submittedName>
        <fullName evidence="2">ATP-binding protein</fullName>
    </submittedName>
</protein>
<dbReference type="Pfam" id="PF01902">
    <property type="entry name" value="Diphthami_syn_2"/>
    <property type="match status" value="1"/>
</dbReference>
<dbReference type="AlphaFoldDB" id="A0A365UDD4"/>
<reference evidence="2 3" key="1">
    <citation type="submission" date="2018-07" db="EMBL/GenBank/DDBJ databases">
        <title>Rhodosalinus sp. strain E84T genomic sequence and assembly.</title>
        <authorList>
            <person name="Liu Z.-W."/>
            <person name="Lu D.-C."/>
        </authorList>
    </citation>
    <scope>NUCLEOTIDE SEQUENCE [LARGE SCALE GENOMIC DNA]</scope>
    <source>
        <strain evidence="2 3">E84</strain>
    </source>
</reference>
<dbReference type="InterPro" id="IPR014729">
    <property type="entry name" value="Rossmann-like_a/b/a_fold"/>
</dbReference>
<dbReference type="InterPro" id="IPR002761">
    <property type="entry name" value="Diphthami_syn_dom"/>
</dbReference>
<dbReference type="GO" id="GO:0005524">
    <property type="term" value="F:ATP binding"/>
    <property type="evidence" value="ECO:0007669"/>
    <property type="project" value="UniProtKB-KW"/>
</dbReference>
<dbReference type="Gene3D" id="3.90.1490.10">
    <property type="entry name" value="putative n-type atp pyrophosphatase, domain 2"/>
    <property type="match status" value="1"/>
</dbReference>
<gene>
    <name evidence="2" type="ORF">DRV85_01045</name>
</gene>
<dbReference type="SUPFAM" id="SSF52402">
    <property type="entry name" value="Adenine nucleotide alpha hydrolases-like"/>
    <property type="match status" value="1"/>
</dbReference>
<keyword evidence="2" id="KW-0547">Nucleotide-binding</keyword>
<name>A0A365UDD4_9RHOB</name>
<keyword evidence="3" id="KW-1185">Reference proteome</keyword>
<evidence type="ECO:0000313" key="3">
    <source>
        <dbReference type="Proteomes" id="UP000253370"/>
    </source>
</evidence>
<accession>A0A365UDD4</accession>
<keyword evidence="2" id="KW-0067">ATP-binding</keyword>
<evidence type="ECO:0000259" key="1">
    <source>
        <dbReference type="Pfam" id="PF01902"/>
    </source>
</evidence>
<dbReference type="EMBL" id="QNTQ01000001">
    <property type="protein sequence ID" value="RBI87548.1"/>
    <property type="molecule type" value="Genomic_DNA"/>
</dbReference>
<comment type="caution">
    <text evidence="2">The sequence shown here is derived from an EMBL/GenBank/DDBJ whole genome shotgun (WGS) entry which is preliminary data.</text>
</comment>
<dbReference type="Gene3D" id="3.40.50.620">
    <property type="entry name" value="HUPs"/>
    <property type="match status" value="1"/>
</dbReference>
<evidence type="ECO:0000313" key="2">
    <source>
        <dbReference type="EMBL" id="RBI87548.1"/>
    </source>
</evidence>
<sequence>MSWSSGKDSAMALHAARQEPALEVVALLSTFNECAARVAIHGTRREVARAQAAALGLPLIEVDLPAPCPNAVYEERLGAATRRLRDDGVEDWIFGDLFLDDIRAYREAQLAPLGLAAHFPLWGRDTRALAQEMLAAGIDARIVTLDPQRLPPALCGARFDAGFLAALPEGVDPCGERGEFHTVVAQAPGFAAALDLRRGATVAREGFVYTDFTLGAAG</sequence>
<dbReference type="Proteomes" id="UP000253370">
    <property type="component" value="Unassembled WGS sequence"/>
</dbReference>
<dbReference type="OrthoDB" id="3572539at2"/>
<proteinExistence type="predicted"/>